<dbReference type="PRINTS" id="PR00463">
    <property type="entry name" value="EP450I"/>
</dbReference>
<dbReference type="AlphaFoldDB" id="A0A1B6M2T0"/>
<evidence type="ECO:0000313" key="10">
    <source>
        <dbReference type="EMBL" id="JAT30208.1"/>
    </source>
</evidence>
<dbReference type="PANTHER" id="PTHR24291:SF50">
    <property type="entry name" value="BIFUNCTIONAL ALBAFLAVENONE MONOOXYGENASE_TERPENE SYNTHASE"/>
    <property type="match status" value="1"/>
</dbReference>
<dbReference type="Pfam" id="PF00067">
    <property type="entry name" value="p450"/>
    <property type="match status" value="1"/>
</dbReference>
<dbReference type="EMBL" id="GEBQ01009769">
    <property type="protein sequence ID" value="JAT30208.1"/>
    <property type="molecule type" value="Transcribed_RNA"/>
</dbReference>
<keyword evidence="3 8" id="KW-0349">Heme</keyword>
<evidence type="ECO:0000256" key="7">
    <source>
        <dbReference type="ARBA" id="ARBA00023033"/>
    </source>
</evidence>
<dbReference type="InterPro" id="IPR002401">
    <property type="entry name" value="Cyt_P450_E_grp-I"/>
</dbReference>
<evidence type="ECO:0000256" key="4">
    <source>
        <dbReference type="ARBA" id="ARBA00022723"/>
    </source>
</evidence>
<dbReference type="GO" id="GO:0005506">
    <property type="term" value="F:iron ion binding"/>
    <property type="evidence" value="ECO:0007669"/>
    <property type="project" value="InterPro"/>
</dbReference>
<comment type="similarity">
    <text evidence="2 9">Belongs to the cytochrome P450 family.</text>
</comment>
<dbReference type="PROSITE" id="PS00086">
    <property type="entry name" value="CYTOCHROME_P450"/>
    <property type="match status" value="1"/>
</dbReference>
<dbReference type="InterPro" id="IPR017972">
    <property type="entry name" value="Cyt_P450_CS"/>
</dbReference>
<evidence type="ECO:0008006" key="11">
    <source>
        <dbReference type="Google" id="ProtNLM"/>
    </source>
</evidence>
<evidence type="ECO:0000256" key="8">
    <source>
        <dbReference type="PIRSR" id="PIRSR602401-1"/>
    </source>
</evidence>
<keyword evidence="4 8" id="KW-0479">Metal-binding</keyword>
<dbReference type="InterPro" id="IPR050196">
    <property type="entry name" value="Cytochrome_P450_Monoox"/>
</dbReference>
<accession>A0A1B6M2T0</accession>
<dbReference type="InterPro" id="IPR036396">
    <property type="entry name" value="Cyt_P450_sf"/>
</dbReference>
<name>A0A1B6M2T0_9HEMI</name>
<evidence type="ECO:0000256" key="3">
    <source>
        <dbReference type="ARBA" id="ARBA00022617"/>
    </source>
</evidence>
<feature type="binding site" description="axial binding residue" evidence="8">
    <location>
        <position position="145"/>
    </location>
    <ligand>
        <name>heme</name>
        <dbReference type="ChEBI" id="CHEBI:30413"/>
    </ligand>
    <ligandPart>
        <name>Fe</name>
        <dbReference type="ChEBI" id="CHEBI:18248"/>
    </ligandPart>
</feature>
<keyword evidence="7 9" id="KW-0503">Monooxygenase</keyword>
<gene>
    <name evidence="10" type="ORF">g.6590</name>
</gene>
<keyword evidence="5 9" id="KW-0560">Oxidoreductase</keyword>
<dbReference type="Gene3D" id="1.10.630.10">
    <property type="entry name" value="Cytochrome P450"/>
    <property type="match status" value="1"/>
</dbReference>
<keyword evidence="6 8" id="KW-0408">Iron</keyword>
<dbReference type="GO" id="GO:0016705">
    <property type="term" value="F:oxidoreductase activity, acting on paired donors, with incorporation or reduction of molecular oxygen"/>
    <property type="evidence" value="ECO:0007669"/>
    <property type="project" value="InterPro"/>
</dbReference>
<evidence type="ECO:0000256" key="6">
    <source>
        <dbReference type="ARBA" id="ARBA00023004"/>
    </source>
</evidence>
<comment type="cofactor">
    <cofactor evidence="1 8">
        <name>heme</name>
        <dbReference type="ChEBI" id="CHEBI:30413"/>
    </cofactor>
</comment>
<protein>
    <recommendedName>
        <fullName evidence="11">Cytochrome P450</fullName>
    </recommendedName>
</protein>
<dbReference type="PANTHER" id="PTHR24291">
    <property type="entry name" value="CYTOCHROME P450 FAMILY 4"/>
    <property type="match status" value="1"/>
</dbReference>
<evidence type="ECO:0000256" key="1">
    <source>
        <dbReference type="ARBA" id="ARBA00001971"/>
    </source>
</evidence>
<dbReference type="GO" id="GO:0020037">
    <property type="term" value="F:heme binding"/>
    <property type="evidence" value="ECO:0007669"/>
    <property type="project" value="InterPro"/>
</dbReference>
<evidence type="ECO:0000256" key="5">
    <source>
        <dbReference type="ARBA" id="ARBA00023002"/>
    </source>
</evidence>
<dbReference type="InterPro" id="IPR001128">
    <property type="entry name" value="Cyt_P450"/>
</dbReference>
<dbReference type="SUPFAM" id="SSF48264">
    <property type="entry name" value="Cytochrome P450"/>
    <property type="match status" value="1"/>
</dbReference>
<feature type="non-terminal residue" evidence="10">
    <location>
        <position position="193"/>
    </location>
</feature>
<proteinExistence type="inferred from homology"/>
<evidence type="ECO:0000256" key="2">
    <source>
        <dbReference type="ARBA" id="ARBA00010617"/>
    </source>
</evidence>
<evidence type="ECO:0000256" key="9">
    <source>
        <dbReference type="RuleBase" id="RU000461"/>
    </source>
</evidence>
<sequence>MKTMVAAAASTSVEALQLLLVSLANHPEIQAKVLAEIQDVLRDPQRDVTTEDLNSLTYLGQTVQESLRVHGGIVMILRQVTKDINLTSCTLPAGGRIMIPLHAMGWNPDLFPDPSQFRPERFSPENLKNRHNSAFLPFSGGSRNCIGKTFALAFLKIALVHILRRFRVRSEVRLEDIQYEVTKVNKSGVLLCL</sequence>
<reference evidence="10" key="1">
    <citation type="submission" date="2015-11" db="EMBL/GenBank/DDBJ databases">
        <title>De novo transcriptome assembly of four potential Pierce s Disease insect vectors from Arizona vineyards.</title>
        <authorList>
            <person name="Tassone E.E."/>
        </authorList>
    </citation>
    <scope>NUCLEOTIDE SEQUENCE</scope>
</reference>
<organism evidence="10">
    <name type="scientific">Graphocephala atropunctata</name>
    <dbReference type="NCBI Taxonomy" id="36148"/>
    <lineage>
        <taxon>Eukaryota</taxon>
        <taxon>Metazoa</taxon>
        <taxon>Ecdysozoa</taxon>
        <taxon>Arthropoda</taxon>
        <taxon>Hexapoda</taxon>
        <taxon>Insecta</taxon>
        <taxon>Pterygota</taxon>
        <taxon>Neoptera</taxon>
        <taxon>Paraneoptera</taxon>
        <taxon>Hemiptera</taxon>
        <taxon>Auchenorrhyncha</taxon>
        <taxon>Membracoidea</taxon>
        <taxon>Cicadellidae</taxon>
        <taxon>Cicadellinae</taxon>
        <taxon>Cicadellini</taxon>
        <taxon>Graphocephala</taxon>
    </lineage>
</organism>
<dbReference type="PRINTS" id="PR00385">
    <property type="entry name" value="P450"/>
</dbReference>
<dbReference type="GO" id="GO:0004497">
    <property type="term" value="F:monooxygenase activity"/>
    <property type="evidence" value="ECO:0007669"/>
    <property type="project" value="UniProtKB-KW"/>
</dbReference>